<feature type="compositionally biased region" description="Low complexity" evidence="1">
    <location>
        <begin position="566"/>
        <end position="577"/>
    </location>
</feature>
<evidence type="ECO:0000313" key="4">
    <source>
        <dbReference type="Proteomes" id="UP000008066"/>
    </source>
</evidence>
<dbReference type="KEGG" id="cthr:CTHT_0029040"/>
<feature type="compositionally biased region" description="Polar residues" evidence="1">
    <location>
        <begin position="79"/>
        <end position="89"/>
    </location>
</feature>
<evidence type="ECO:0000313" key="3">
    <source>
        <dbReference type="EMBL" id="EGS21064.1"/>
    </source>
</evidence>
<feature type="region of interest" description="Disordered" evidence="1">
    <location>
        <begin position="554"/>
        <end position="578"/>
    </location>
</feature>
<dbReference type="OrthoDB" id="3248508at2759"/>
<feature type="compositionally biased region" description="Low complexity" evidence="1">
    <location>
        <begin position="418"/>
        <end position="431"/>
    </location>
</feature>
<dbReference type="eggNOG" id="ENOG502RY95">
    <property type="taxonomic scope" value="Eukaryota"/>
</dbReference>
<feature type="compositionally biased region" description="Basic and acidic residues" evidence="1">
    <location>
        <begin position="554"/>
        <end position="565"/>
    </location>
</feature>
<proteinExistence type="predicted"/>
<feature type="domain" description="AB hydrolase-1" evidence="2">
    <location>
        <begin position="102"/>
        <end position="261"/>
    </location>
</feature>
<dbReference type="OMA" id="HVVHSKI"/>
<dbReference type="GeneID" id="18256942"/>
<dbReference type="InterPro" id="IPR029058">
    <property type="entry name" value="AB_hydrolase_fold"/>
</dbReference>
<feature type="compositionally biased region" description="Polar residues" evidence="1">
    <location>
        <begin position="448"/>
        <end position="460"/>
    </location>
</feature>
<dbReference type="SUPFAM" id="SSF53474">
    <property type="entry name" value="alpha/beta-Hydrolases"/>
    <property type="match status" value="1"/>
</dbReference>
<feature type="compositionally biased region" description="Pro residues" evidence="1">
    <location>
        <begin position="62"/>
        <end position="75"/>
    </location>
</feature>
<evidence type="ECO:0000256" key="1">
    <source>
        <dbReference type="SAM" id="MobiDB-lite"/>
    </source>
</evidence>
<dbReference type="InterPro" id="IPR000073">
    <property type="entry name" value="AB_hydrolase_1"/>
</dbReference>
<dbReference type="HOGENOM" id="CLU_008869_0_0_1"/>
<gene>
    <name evidence="3" type="ORF">CTHT_0029040</name>
</gene>
<protein>
    <recommendedName>
        <fullName evidence="2">AB hydrolase-1 domain-containing protein</fullName>
    </recommendedName>
</protein>
<feature type="region of interest" description="Disordered" evidence="1">
    <location>
        <begin position="236"/>
        <end position="261"/>
    </location>
</feature>
<dbReference type="PANTHER" id="PTHR47842">
    <property type="entry name" value="EXPRESSED PROTEIN"/>
    <property type="match status" value="1"/>
</dbReference>
<dbReference type="STRING" id="759272.G0S817"/>
<feature type="compositionally biased region" description="Basic and acidic residues" evidence="1">
    <location>
        <begin position="714"/>
        <end position="741"/>
    </location>
</feature>
<dbReference type="RefSeq" id="XP_006693360.1">
    <property type="nucleotide sequence ID" value="XM_006693297.1"/>
</dbReference>
<dbReference type="Proteomes" id="UP000008066">
    <property type="component" value="Unassembled WGS sequence"/>
</dbReference>
<feature type="region of interest" description="Disordered" evidence="1">
    <location>
        <begin position="418"/>
        <end position="460"/>
    </location>
</feature>
<reference evidence="3 4" key="1">
    <citation type="journal article" date="2011" name="Cell">
        <title>Insight into structure and assembly of the nuclear pore complex by utilizing the genome of a eukaryotic thermophile.</title>
        <authorList>
            <person name="Amlacher S."/>
            <person name="Sarges P."/>
            <person name="Flemming D."/>
            <person name="van Noort V."/>
            <person name="Kunze R."/>
            <person name="Devos D.P."/>
            <person name="Arumugam M."/>
            <person name="Bork P."/>
            <person name="Hurt E."/>
        </authorList>
    </citation>
    <scope>NUCLEOTIDE SEQUENCE [LARGE SCALE GENOMIC DNA]</scope>
    <source>
        <strain evidence="4">DSM 1495 / CBS 144.50 / IMI 039719</strain>
    </source>
</reference>
<dbReference type="AlphaFoldDB" id="G0S817"/>
<organism evidence="4">
    <name type="scientific">Chaetomium thermophilum (strain DSM 1495 / CBS 144.50 / IMI 039719)</name>
    <name type="common">Thermochaetoides thermophila</name>
    <dbReference type="NCBI Taxonomy" id="759272"/>
    <lineage>
        <taxon>Eukaryota</taxon>
        <taxon>Fungi</taxon>
        <taxon>Dikarya</taxon>
        <taxon>Ascomycota</taxon>
        <taxon>Pezizomycotina</taxon>
        <taxon>Sordariomycetes</taxon>
        <taxon>Sordariomycetidae</taxon>
        <taxon>Sordariales</taxon>
        <taxon>Chaetomiaceae</taxon>
        <taxon>Thermochaetoides</taxon>
    </lineage>
</organism>
<sequence length="741" mass="81305">MLPTPTPTQNPTESKSDHPISSDTAADANSMGDIPSPGELVSQQATNSSFSSSQQESQAAPTPDPQGPPPLPMFPDPRASSTQSLLSSTDGEEECKKRKLLVIYIHGYMGSDSSFQSFPAHVHNLLKNLLAESHIVHTKIYPRYKTYRSLELARDNFSDWLIPYESPTTDVVLVGHSMGGLLAAEVAMMPSIQTATSPFRHRILGIVCLDAPLLGLHPGIVVSGIASLFRPSPESFPADDNSIPTEHKLSEPSQSLSHDPSICCEPSSALGASSPAMRSEPWPSTTHEAFDPYFNPPFFNDVEYKDRGRLKNFVHFINKYKEENLIQAAASHLVSHLEFNACLADLSGLRARYHRLRSLEDIDVCSQTQNPVDKRPGRVRFINYYTVCPGLPKKQETSLPDTSEVLWAQEAQLQNVGSGTLSLNTGSGTSTPKISIENHSTDQRHSTTHTSNLKLDSGGSVLSTTCLPPTNEDKTHNGPSFPPPPLHPHAVDSASEASVRKRASRLFKRAQKALLQAIEDGNNTTTPKAHQEHRFRDVLRDIANQVLDRDTDIKSHNTHNKHDALSESASSSHVSLVAEREAEDETISIVELTTTPTTPRKRLRKFCLLPTKINGEPDQTWIEVYIADVDEVGAHCSMFDARRPHYEQLAGDVGQRIAQWVWDDASARAVLDSLSNGCLDGGYGTAAAAAATATKEEGQKSGDVGNKQWEIEGCEEKREKGRETEKKQEVEKDEGNELKEG</sequence>
<dbReference type="Pfam" id="PF12697">
    <property type="entry name" value="Abhydrolase_6"/>
    <property type="match status" value="1"/>
</dbReference>
<evidence type="ECO:0000259" key="2">
    <source>
        <dbReference type="Pfam" id="PF12697"/>
    </source>
</evidence>
<keyword evidence="4" id="KW-1185">Reference proteome</keyword>
<dbReference type="PANTHER" id="PTHR47842:SF3">
    <property type="entry name" value="DUF676 DOMAIN-CONTAINING PROTEIN"/>
    <property type="match status" value="1"/>
</dbReference>
<feature type="region of interest" description="Disordered" evidence="1">
    <location>
        <begin position="1"/>
        <end position="92"/>
    </location>
</feature>
<name>G0S817_CHATD</name>
<dbReference type="EMBL" id="GL988041">
    <property type="protein sequence ID" value="EGS21064.1"/>
    <property type="molecule type" value="Genomic_DNA"/>
</dbReference>
<feature type="region of interest" description="Disordered" evidence="1">
    <location>
        <begin position="694"/>
        <end position="741"/>
    </location>
</feature>
<feature type="compositionally biased region" description="Low complexity" evidence="1">
    <location>
        <begin position="42"/>
        <end position="61"/>
    </location>
</feature>
<dbReference type="Gene3D" id="3.40.50.1820">
    <property type="entry name" value="alpha/beta hydrolase"/>
    <property type="match status" value="1"/>
</dbReference>
<accession>G0S817</accession>